<evidence type="ECO:0000313" key="2">
    <source>
        <dbReference type="EMBL" id="VDI50475.1"/>
    </source>
</evidence>
<comment type="caution">
    <text evidence="2">The sequence shown here is derived from an EMBL/GenBank/DDBJ whole genome shotgun (WGS) entry which is preliminary data.</text>
</comment>
<reference evidence="2" key="1">
    <citation type="submission" date="2018-11" db="EMBL/GenBank/DDBJ databases">
        <authorList>
            <person name="Alioto T."/>
            <person name="Alioto T."/>
        </authorList>
    </citation>
    <scope>NUCLEOTIDE SEQUENCE</scope>
</reference>
<name>A0A8B6FHZ2_MYTGA</name>
<dbReference type="OrthoDB" id="6131728at2759"/>
<accession>A0A8B6FHZ2</accession>
<feature type="chain" id="PRO_5032654762" description="WAP domain-containing protein" evidence="1">
    <location>
        <begin position="20"/>
        <end position="311"/>
    </location>
</feature>
<dbReference type="AlphaFoldDB" id="A0A8B6FHZ2"/>
<dbReference type="Proteomes" id="UP000596742">
    <property type="component" value="Unassembled WGS sequence"/>
</dbReference>
<protein>
    <recommendedName>
        <fullName evidence="4">WAP domain-containing protein</fullName>
    </recommendedName>
</protein>
<sequence>MMRFQTVLFSLALSTVTLAVYAPTGKHASVTRGGKTTLLVENTLGRDITGRRGGESLSVLDVIDANRRAGSRAVGTSHGIGNEFITHGSSASRGLSGGSFGGRTSSSEIIRDSSVGLSRALSDDVSNCHYGCGVDKLCRSGQKCVHDGCSSYCVDITSGSIIGASRLSDSINRGNAISEIIRSSSSRLTRVSSNDGHLSSGRRIGSSGLVRSSHLDTLGSSRGVSGHTGSDILDAISSTRSGLDVIDTVSSRRSGSARSSGSGFVSQSMVGAKTDCKNDCFSDGDCPTNKYCASVNCHMICRRRPSKGYKP</sequence>
<keyword evidence="1" id="KW-0732">Signal</keyword>
<gene>
    <name evidence="2" type="ORF">MGAL_10B083114</name>
</gene>
<feature type="signal peptide" evidence="1">
    <location>
        <begin position="1"/>
        <end position="19"/>
    </location>
</feature>
<organism evidence="2 3">
    <name type="scientific">Mytilus galloprovincialis</name>
    <name type="common">Mediterranean mussel</name>
    <dbReference type="NCBI Taxonomy" id="29158"/>
    <lineage>
        <taxon>Eukaryota</taxon>
        <taxon>Metazoa</taxon>
        <taxon>Spiralia</taxon>
        <taxon>Lophotrochozoa</taxon>
        <taxon>Mollusca</taxon>
        <taxon>Bivalvia</taxon>
        <taxon>Autobranchia</taxon>
        <taxon>Pteriomorphia</taxon>
        <taxon>Mytilida</taxon>
        <taxon>Mytiloidea</taxon>
        <taxon>Mytilidae</taxon>
        <taxon>Mytilinae</taxon>
        <taxon>Mytilus</taxon>
    </lineage>
</organism>
<dbReference type="EMBL" id="UYJE01006954">
    <property type="protein sequence ID" value="VDI50475.1"/>
    <property type="molecule type" value="Genomic_DNA"/>
</dbReference>
<proteinExistence type="predicted"/>
<keyword evidence="3" id="KW-1185">Reference proteome</keyword>
<evidence type="ECO:0000313" key="3">
    <source>
        <dbReference type="Proteomes" id="UP000596742"/>
    </source>
</evidence>
<evidence type="ECO:0000256" key="1">
    <source>
        <dbReference type="SAM" id="SignalP"/>
    </source>
</evidence>
<evidence type="ECO:0008006" key="4">
    <source>
        <dbReference type="Google" id="ProtNLM"/>
    </source>
</evidence>